<dbReference type="PRINTS" id="PR00722">
    <property type="entry name" value="CHYMOTRYPSIN"/>
</dbReference>
<reference evidence="4" key="2">
    <citation type="submission" date="2020-09" db="EMBL/GenBank/DDBJ databases">
        <authorList>
            <person name="Sun Q."/>
            <person name="Ohkuma M."/>
        </authorList>
    </citation>
    <scope>NUCLEOTIDE SEQUENCE</scope>
    <source>
        <strain evidence="4">JCM 4988</strain>
    </source>
</reference>
<protein>
    <submittedName>
        <fullName evidence="4">Serine protease</fullName>
    </submittedName>
</protein>
<keyword evidence="5" id="KW-1185">Reference proteome</keyword>
<evidence type="ECO:0000256" key="2">
    <source>
        <dbReference type="ARBA" id="ARBA00023157"/>
    </source>
</evidence>
<dbReference type="SMART" id="SM00020">
    <property type="entry name" value="Tryp_SPc"/>
    <property type="match status" value="1"/>
</dbReference>
<dbReference type="CDD" id="cd00190">
    <property type="entry name" value="Tryp_SPc"/>
    <property type="match status" value="1"/>
</dbReference>
<accession>A0A918Q4M6</accession>
<gene>
    <name evidence="4" type="ORF">GCM10010387_25870</name>
</gene>
<dbReference type="PROSITE" id="PS50240">
    <property type="entry name" value="TRYPSIN_DOM"/>
    <property type="match status" value="1"/>
</dbReference>
<dbReference type="AlphaFoldDB" id="A0A918Q4M6"/>
<dbReference type="Proteomes" id="UP000630936">
    <property type="component" value="Unassembled WGS sequence"/>
</dbReference>
<dbReference type="PANTHER" id="PTHR24276:SF98">
    <property type="entry name" value="FI18310P1-RELATED"/>
    <property type="match status" value="1"/>
</dbReference>
<proteinExistence type="inferred from homology"/>
<name>A0A918Q4M6_9ACTN</name>
<dbReference type="Pfam" id="PF00089">
    <property type="entry name" value="Trypsin"/>
    <property type="match status" value="1"/>
</dbReference>
<dbReference type="InterPro" id="IPR043504">
    <property type="entry name" value="Peptidase_S1_PA_chymotrypsin"/>
</dbReference>
<dbReference type="InterPro" id="IPR009003">
    <property type="entry name" value="Peptidase_S1_PA"/>
</dbReference>
<evidence type="ECO:0000259" key="3">
    <source>
        <dbReference type="PROSITE" id="PS50240"/>
    </source>
</evidence>
<dbReference type="InterPro" id="IPR001254">
    <property type="entry name" value="Trypsin_dom"/>
</dbReference>
<dbReference type="PANTHER" id="PTHR24276">
    <property type="entry name" value="POLYSERASE-RELATED"/>
    <property type="match status" value="1"/>
</dbReference>
<evidence type="ECO:0000313" key="5">
    <source>
        <dbReference type="Proteomes" id="UP000630936"/>
    </source>
</evidence>
<comment type="similarity">
    <text evidence="1">Belongs to the peptidase S1 family.</text>
</comment>
<dbReference type="EMBL" id="BMWG01000006">
    <property type="protein sequence ID" value="GGZ30965.1"/>
    <property type="molecule type" value="Genomic_DNA"/>
</dbReference>
<dbReference type="InterPro" id="IPR001314">
    <property type="entry name" value="Peptidase_S1A"/>
</dbReference>
<comment type="caution">
    <text evidence="4">The sequence shown here is derived from an EMBL/GenBank/DDBJ whole genome shotgun (WGS) entry which is preliminary data.</text>
</comment>
<dbReference type="SUPFAM" id="SSF50494">
    <property type="entry name" value="Trypsin-like serine proteases"/>
    <property type="match status" value="1"/>
</dbReference>
<reference evidence="4" key="1">
    <citation type="journal article" date="2014" name="Int. J. Syst. Evol. Microbiol.">
        <title>Complete genome sequence of Corynebacterium casei LMG S-19264T (=DSM 44701T), isolated from a smear-ripened cheese.</title>
        <authorList>
            <consortium name="US DOE Joint Genome Institute (JGI-PGF)"/>
            <person name="Walter F."/>
            <person name="Albersmeier A."/>
            <person name="Kalinowski J."/>
            <person name="Ruckert C."/>
        </authorList>
    </citation>
    <scope>NUCLEOTIDE SEQUENCE</scope>
    <source>
        <strain evidence="4">JCM 4988</strain>
    </source>
</reference>
<organism evidence="4 5">
    <name type="scientific">Streptomyces inusitatus</name>
    <dbReference type="NCBI Taxonomy" id="68221"/>
    <lineage>
        <taxon>Bacteria</taxon>
        <taxon>Bacillati</taxon>
        <taxon>Actinomycetota</taxon>
        <taxon>Actinomycetes</taxon>
        <taxon>Kitasatosporales</taxon>
        <taxon>Streptomycetaceae</taxon>
        <taxon>Streptomyces</taxon>
    </lineage>
</organism>
<evidence type="ECO:0000313" key="4">
    <source>
        <dbReference type="EMBL" id="GGZ30965.1"/>
    </source>
</evidence>
<dbReference type="Gene3D" id="2.40.10.10">
    <property type="entry name" value="Trypsin-like serine proteases"/>
    <property type="match status" value="1"/>
</dbReference>
<evidence type="ECO:0000256" key="1">
    <source>
        <dbReference type="ARBA" id="ARBA00007664"/>
    </source>
</evidence>
<keyword evidence="4" id="KW-0378">Hydrolase</keyword>
<dbReference type="PROSITE" id="PS00134">
    <property type="entry name" value="TRYPSIN_HIS"/>
    <property type="match status" value="1"/>
</dbReference>
<dbReference type="InterPro" id="IPR018114">
    <property type="entry name" value="TRYPSIN_HIS"/>
</dbReference>
<dbReference type="InterPro" id="IPR006311">
    <property type="entry name" value="TAT_signal"/>
</dbReference>
<dbReference type="RefSeq" id="WP_190123170.1">
    <property type="nucleotide sequence ID" value="NZ_BMWG01000006.1"/>
</dbReference>
<keyword evidence="4" id="KW-0645">Protease</keyword>
<feature type="domain" description="Peptidase S1" evidence="3">
    <location>
        <begin position="37"/>
        <end position="280"/>
    </location>
</feature>
<keyword evidence="2" id="KW-1015">Disulfide bond</keyword>
<dbReference type="GO" id="GO:0006508">
    <property type="term" value="P:proteolysis"/>
    <property type="evidence" value="ECO:0007669"/>
    <property type="project" value="UniProtKB-KW"/>
</dbReference>
<dbReference type="InterPro" id="IPR050430">
    <property type="entry name" value="Peptidase_S1"/>
</dbReference>
<sequence>MARPTSQKQHRTTRPARRTLARTAAVGAVAALAVTGLAGGAGAVVNGEDSTQRYSFMVSVPQTMQTPDGTFQGVCGGTLIDSQWVLTAAHCAGHPELPTEPTGTVRVGSEHQSRGGTVRTVVKKVIHPDYAVSDAPRGHHDLALLKLDRPVLQQPARIADRAPKVGERTRILGFGNTVDGPGWSFAERLQQLDTRRIADSACSPFKSGAELCTGSTVPDAMGCAGDSGGPQIQRIGGRWQLVGATSGDGNPRGAETKCGDGPGVWTSVPAHKGWIKETIRKHR</sequence>
<dbReference type="GO" id="GO:0004252">
    <property type="term" value="F:serine-type endopeptidase activity"/>
    <property type="evidence" value="ECO:0007669"/>
    <property type="project" value="InterPro"/>
</dbReference>
<dbReference type="PROSITE" id="PS51318">
    <property type="entry name" value="TAT"/>
    <property type="match status" value="1"/>
</dbReference>